<proteinExistence type="predicted"/>
<gene>
    <name evidence="1" type="ORF">SAMN02745164_01909</name>
</gene>
<protein>
    <submittedName>
        <fullName evidence="1">PD-(D/E)XK nuclease superfamily protein</fullName>
    </submittedName>
</protein>
<dbReference type="AlphaFoldDB" id="A0A1M4ZEN5"/>
<name>A0A1M4ZEN5_MARH1</name>
<organism evidence="1 2">
    <name type="scientific">Marinitoga hydrogenitolerans (strain DSM 16785 / JCM 12826 / AT1271)</name>
    <dbReference type="NCBI Taxonomy" id="1122195"/>
    <lineage>
        <taxon>Bacteria</taxon>
        <taxon>Thermotogati</taxon>
        <taxon>Thermotogota</taxon>
        <taxon>Thermotogae</taxon>
        <taxon>Petrotogales</taxon>
        <taxon>Petrotogaceae</taxon>
        <taxon>Marinitoga</taxon>
    </lineage>
</organism>
<accession>A0A1M4ZEN5</accession>
<dbReference type="Proteomes" id="UP000184334">
    <property type="component" value="Unassembled WGS sequence"/>
</dbReference>
<keyword evidence="2" id="KW-1185">Reference proteome</keyword>
<dbReference type="STRING" id="1122195.SAMN02745164_01909"/>
<evidence type="ECO:0000313" key="1">
    <source>
        <dbReference type="EMBL" id="SHF16267.1"/>
    </source>
</evidence>
<evidence type="ECO:0000313" key="2">
    <source>
        <dbReference type="Proteomes" id="UP000184334"/>
    </source>
</evidence>
<reference evidence="1" key="1">
    <citation type="submission" date="2016-11" db="EMBL/GenBank/DDBJ databases">
        <authorList>
            <person name="Varghese N."/>
            <person name="Submissions S."/>
        </authorList>
    </citation>
    <scope>NUCLEOTIDE SEQUENCE [LARGE SCALE GENOMIC DNA]</scope>
    <source>
        <strain evidence="1">DSM 16785</strain>
    </source>
</reference>
<dbReference type="EMBL" id="FQUI01000041">
    <property type="protein sequence ID" value="SHF16267.1"/>
    <property type="molecule type" value="Genomic_DNA"/>
</dbReference>
<feature type="non-terminal residue" evidence="1">
    <location>
        <position position="1"/>
    </location>
</feature>
<sequence>VPLYYKALYARFKPKVNGERDYIINFYENLSKYFTKDGKLKINELMKKYIEYIKKRGGQMFKGKKLYEGVYQYNLDIFLNTYMEELGGEVLTEVEVGGGKIDLLIRYKEQKYLIEIKRNPGPKKYENTKKQLLEYLKRIGLKEGWLIIYSNAIKDFEYITEEENGIKLHIWFIKTNFESPSKI</sequence>
<comment type="caution">
    <text evidence="1">The sequence shown here is derived from an EMBL/GenBank/DDBJ whole genome shotgun (WGS) entry which is preliminary data.</text>
</comment>